<feature type="compositionally biased region" description="Low complexity" evidence="1">
    <location>
        <begin position="7"/>
        <end position="30"/>
    </location>
</feature>
<keyword evidence="4" id="KW-1185">Reference proteome</keyword>
<dbReference type="Pfam" id="PF13350">
    <property type="entry name" value="Y_phosphatase3"/>
    <property type="match status" value="1"/>
</dbReference>
<gene>
    <name evidence="3" type="ORF">MMYC01_204029</name>
</gene>
<evidence type="ECO:0000313" key="3">
    <source>
        <dbReference type="EMBL" id="KXX78849.1"/>
    </source>
</evidence>
<evidence type="ECO:0000259" key="2">
    <source>
        <dbReference type="PROSITE" id="PS50056"/>
    </source>
</evidence>
<protein>
    <submittedName>
        <fullName evidence="3">Tyrosine-protein phosphatase</fullName>
    </submittedName>
</protein>
<feature type="domain" description="Tyrosine specific protein phosphatases" evidence="2">
    <location>
        <begin position="165"/>
        <end position="212"/>
    </location>
</feature>
<name>A0A175W5S6_9PEZI</name>
<dbReference type="GO" id="GO:0004721">
    <property type="term" value="F:phosphoprotein phosphatase activity"/>
    <property type="evidence" value="ECO:0007669"/>
    <property type="project" value="InterPro"/>
</dbReference>
<reference evidence="3 4" key="1">
    <citation type="journal article" date="2016" name="Genome Announc.">
        <title>Genome Sequence of Madurella mycetomatis mm55, Isolated from a Human Mycetoma Case in Sudan.</title>
        <authorList>
            <person name="Smit S."/>
            <person name="Derks M.F."/>
            <person name="Bervoets S."/>
            <person name="Fahal A."/>
            <person name="van Leeuwen W."/>
            <person name="van Belkum A."/>
            <person name="van de Sande W.W."/>
        </authorList>
    </citation>
    <scope>NUCLEOTIDE SEQUENCE [LARGE SCALE GENOMIC DNA]</scope>
    <source>
        <strain evidence="4">mm55</strain>
    </source>
</reference>
<dbReference type="InterPro" id="IPR000387">
    <property type="entry name" value="Tyr_Pase_dom"/>
</dbReference>
<dbReference type="InterPro" id="IPR016130">
    <property type="entry name" value="Tyr_Pase_AS"/>
</dbReference>
<dbReference type="OrthoDB" id="449382at2759"/>
<organism evidence="3 4">
    <name type="scientific">Madurella mycetomatis</name>
    <dbReference type="NCBI Taxonomy" id="100816"/>
    <lineage>
        <taxon>Eukaryota</taxon>
        <taxon>Fungi</taxon>
        <taxon>Dikarya</taxon>
        <taxon>Ascomycota</taxon>
        <taxon>Pezizomycotina</taxon>
        <taxon>Sordariomycetes</taxon>
        <taxon>Sordariomycetidae</taxon>
        <taxon>Sordariales</taxon>
        <taxon>Sordariales incertae sedis</taxon>
        <taxon>Madurella</taxon>
    </lineage>
</organism>
<feature type="region of interest" description="Disordered" evidence="1">
    <location>
        <begin position="1"/>
        <end position="37"/>
    </location>
</feature>
<dbReference type="PROSITE" id="PS50056">
    <property type="entry name" value="TYR_PHOSPHATASE_2"/>
    <property type="match status" value="1"/>
</dbReference>
<dbReference type="PANTHER" id="PTHR31126">
    <property type="entry name" value="TYROSINE-PROTEIN PHOSPHATASE"/>
    <property type="match status" value="1"/>
</dbReference>
<sequence>MASEGQAAAGPAAAAAATTTPTTTTTATRTPPSPPFIHAPGLHNLRDAGGYGLANEPRKAIRRGVLFRSAEPARLEDDGVAALQRLGITHVFDLRSVVELAKGGGRQPKEWRGATRIFVPVFLDKDYSPEALALRFRNYSDGPEGFVRAYGVILAAAAETDHPYAPFRTILEHLASQTTPPSPLLVHCTAGKDRTGVVIALVLALCGLEDDVIAHEYSLTDIGLAPRKEEIVQHLIRGEALFGDRARAERMVSARKENMLQTLAMIREKYGSVESYVVDHVGVPPASVERIRKNLVVDLAEGEEPLNWRRHAELLQ</sequence>
<dbReference type="AlphaFoldDB" id="A0A175W5S6"/>
<comment type="caution">
    <text evidence="3">The sequence shown here is derived from an EMBL/GenBank/DDBJ whole genome shotgun (WGS) entry which is preliminary data.</text>
</comment>
<dbReference type="InterPro" id="IPR026893">
    <property type="entry name" value="Tyr/Ser_Pase_IphP-type"/>
</dbReference>
<dbReference type="VEuPathDB" id="FungiDB:MMYC01_204029"/>
<dbReference type="EMBL" id="LCTW02000106">
    <property type="protein sequence ID" value="KXX78849.1"/>
    <property type="molecule type" value="Genomic_DNA"/>
</dbReference>
<proteinExistence type="predicted"/>
<accession>A0A175W5S6</accession>
<dbReference type="FunFam" id="3.90.190.10:FF:000123">
    <property type="entry name" value="Similar to protein tyrosine/serine phosphatase"/>
    <property type="match status" value="1"/>
</dbReference>
<dbReference type="PROSITE" id="PS00383">
    <property type="entry name" value="TYR_PHOSPHATASE_1"/>
    <property type="match status" value="1"/>
</dbReference>
<evidence type="ECO:0000256" key="1">
    <source>
        <dbReference type="SAM" id="MobiDB-lite"/>
    </source>
</evidence>
<dbReference type="STRING" id="100816.A0A175W5S6"/>
<dbReference type="PANTHER" id="PTHR31126:SF1">
    <property type="entry name" value="TYROSINE SPECIFIC PROTEIN PHOSPHATASES DOMAIN-CONTAINING PROTEIN"/>
    <property type="match status" value="1"/>
</dbReference>
<dbReference type="Proteomes" id="UP000078237">
    <property type="component" value="Unassembled WGS sequence"/>
</dbReference>
<dbReference type="SUPFAM" id="SSF52799">
    <property type="entry name" value="(Phosphotyrosine protein) phosphatases II"/>
    <property type="match status" value="1"/>
</dbReference>
<dbReference type="Gene3D" id="3.90.190.10">
    <property type="entry name" value="Protein tyrosine phosphatase superfamily"/>
    <property type="match status" value="1"/>
</dbReference>
<evidence type="ECO:0000313" key="4">
    <source>
        <dbReference type="Proteomes" id="UP000078237"/>
    </source>
</evidence>
<dbReference type="InterPro" id="IPR029021">
    <property type="entry name" value="Prot-tyrosine_phosphatase-like"/>
</dbReference>